<name>A0AAX4KWQ9_9TREE</name>
<feature type="region of interest" description="Disordered" evidence="1">
    <location>
        <begin position="1"/>
        <end position="77"/>
    </location>
</feature>
<feature type="compositionally biased region" description="Basic and acidic residues" evidence="1">
    <location>
        <begin position="252"/>
        <end position="261"/>
    </location>
</feature>
<protein>
    <submittedName>
        <fullName evidence="2">Uncharacterized protein</fullName>
    </submittedName>
</protein>
<dbReference type="AlphaFoldDB" id="A0AAX4KWQ9"/>
<dbReference type="KEGG" id="ker:91107138"/>
<keyword evidence="3" id="KW-1185">Reference proteome</keyword>
<evidence type="ECO:0000313" key="3">
    <source>
        <dbReference type="Proteomes" id="UP001358614"/>
    </source>
</evidence>
<accession>A0AAX4KWQ9</accession>
<feature type="compositionally biased region" description="Acidic residues" evidence="1">
    <location>
        <begin position="67"/>
        <end position="76"/>
    </location>
</feature>
<sequence>MAITKSLKTYGKRSPSAKAKSPSSSTPKPKPKAAPKPKGEPKLTTKAKSSKKDISPTKEQTPAEIQKDDEEVDMNDDEKVKIQKIILVLMENMKNVDWFDIAKKVDLASTPSSSGIGKGKGRGKKVGGTAGGGKMGGTELREYYQNTILPLFKKGDLSSIPDIEPTSNHTNNEETTPMEVDQSMSTIPAEEGEQEQSSLLSSPVPSITSDAVEEEDNFELDNEEESQVPKKRKAPIPVPPPSSQKRNVKRGKKDEEMDKTKPKIPITTARKGRKEVVVPIGGLESGDEYFSEDH</sequence>
<dbReference type="Proteomes" id="UP001358614">
    <property type="component" value="Chromosome 3"/>
</dbReference>
<dbReference type="RefSeq" id="XP_066088170.1">
    <property type="nucleotide sequence ID" value="XM_066232073.1"/>
</dbReference>
<evidence type="ECO:0000313" key="2">
    <source>
        <dbReference type="EMBL" id="WWD10203.1"/>
    </source>
</evidence>
<feature type="compositionally biased region" description="Low complexity" evidence="1">
    <location>
        <begin position="14"/>
        <end position="27"/>
    </location>
</feature>
<feature type="compositionally biased region" description="Acidic residues" evidence="1">
    <location>
        <begin position="211"/>
        <end position="226"/>
    </location>
</feature>
<feature type="region of interest" description="Disordered" evidence="1">
    <location>
        <begin position="156"/>
        <end position="270"/>
    </location>
</feature>
<dbReference type="EMBL" id="CP144091">
    <property type="protein sequence ID" value="WWD10203.1"/>
    <property type="molecule type" value="Genomic_DNA"/>
</dbReference>
<feature type="region of interest" description="Disordered" evidence="1">
    <location>
        <begin position="109"/>
        <end position="138"/>
    </location>
</feature>
<evidence type="ECO:0000256" key="1">
    <source>
        <dbReference type="SAM" id="MobiDB-lite"/>
    </source>
</evidence>
<gene>
    <name evidence="2" type="ORF">V865_008337</name>
</gene>
<dbReference type="GeneID" id="91107138"/>
<feature type="compositionally biased region" description="Polar residues" evidence="1">
    <location>
        <begin position="165"/>
        <end position="175"/>
    </location>
</feature>
<proteinExistence type="predicted"/>
<organism evidence="2 3">
    <name type="scientific">Kwoniella europaea PYCC6329</name>
    <dbReference type="NCBI Taxonomy" id="1423913"/>
    <lineage>
        <taxon>Eukaryota</taxon>
        <taxon>Fungi</taxon>
        <taxon>Dikarya</taxon>
        <taxon>Basidiomycota</taxon>
        <taxon>Agaricomycotina</taxon>
        <taxon>Tremellomycetes</taxon>
        <taxon>Tremellales</taxon>
        <taxon>Cryptococcaceae</taxon>
        <taxon>Kwoniella</taxon>
    </lineage>
</organism>
<reference evidence="2 3" key="1">
    <citation type="submission" date="2024-01" db="EMBL/GenBank/DDBJ databases">
        <title>Comparative genomics of Cryptococcus and Kwoniella reveals pathogenesis evolution and contrasting modes of karyotype evolution via chromosome fusion or intercentromeric recombination.</title>
        <authorList>
            <person name="Coelho M.A."/>
            <person name="David-Palma M."/>
            <person name="Shea T."/>
            <person name="Bowers K."/>
            <person name="McGinley-Smith S."/>
            <person name="Mohammad A.W."/>
            <person name="Gnirke A."/>
            <person name="Yurkov A.M."/>
            <person name="Nowrousian M."/>
            <person name="Sun S."/>
            <person name="Cuomo C.A."/>
            <person name="Heitman J."/>
        </authorList>
    </citation>
    <scope>NUCLEOTIDE SEQUENCE [LARGE SCALE GENOMIC DNA]</scope>
    <source>
        <strain evidence="2 3">PYCC6329</strain>
    </source>
</reference>
<feature type="compositionally biased region" description="Gly residues" evidence="1">
    <location>
        <begin position="126"/>
        <end position="136"/>
    </location>
</feature>